<protein>
    <submittedName>
        <fullName evidence="1">Uncharacterized protein</fullName>
    </submittedName>
</protein>
<evidence type="ECO:0000313" key="1">
    <source>
        <dbReference type="EMBL" id="MPN15269.1"/>
    </source>
</evidence>
<gene>
    <name evidence="1" type="ORF">SDC9_162599</name>
</gene>
<dbReference type="AlphaFoldDB" id="A0A645FPI3"/>
<reference evidence="1" key="1">
    <citation type="submission" date="2019-08" db="EMBL/GenBank/DDBJ databases">
        <authorList>
            <person name="Kucharzyk K."/>
            <person name="Murdoch R.W."/>
            <person name="Higgins S."/>
            <person name="Loffler F."/>
        </authorList>
    </citation>
    <scope>NUCLEOTIDE SEQUENCE</scope>
</reference>
<comment type="caution">
    <text evidence="1">The sequence shown here is derived from an EMBL/GenBank/DDBJ whole genome shotgun (WGS) entry which is preliminary data.</text>
</comment>
<sequence length="52" mass="5978">MYDRLLKNGKDNNLKEWEKSDQLTNSIEQAASNKGINIEKGLILMGWSLKKI</sequence>
<name>A0A645FPI3_9ZZZZ</name>
<organism evidence="1">
    <name type="scientific">bioreactor metagenome</name>
    <dbReference type="NCBI Taxonomy" id="1076179"/>
    <lineage>
        <taxon>unclassified sequences</taxon>
        <taxon>metagenomes</taxon>
        <taxon>ecological metagenomes</taxon>
    </lineage>
</organism>
<proteinExistence type="predicted"/>
<accession>A0A645FPI3</accession>
<dbReference type="EMBL" id="VSSQ01061995">
    <property type="protein sequence ID" value="MPN15269.1"/>
    <property type="molecule type" value="Genomic_DNA"/>
</dbReference>